<keyword evidence="14" id="KW-1185">Reference proteome</keyword>
<evidence type="ECO:0000256" key="3">
    <source>
        <dbReference type="ARBA" id="ARBA00022448"/>
    </source>
</evidence>
<reference evidence="13 14" key="1">
    <citation type="journal article" date="2011" name="Stand. Genomic Sci.">
        <title>Complete genome sequence of Syntrophobotulus glycolicus type strain (FlGlyR).</title>
        <authorList>
            <person name="Han C."/>
            <person name="Mwirichia R."/>
            <person name="Chertkov O."/>
            <person name="Held B."/>
            <person name="Lapidus A."/>
            <person name="Nolan M."/>
            <person name="Lucas S."/>
            <person name="Hammon N."/>
            <person name="Deshpande S."/>
            <person name="Cheng J.F."/>
            <person name="Tapia R."/>
            <person name="Goodwin L."/>
            <person name="Pitluck S."/>
            <person name="Huntemann M."/>
            <person name="Liolios K."/>
            <person name="Ivanova N."/>
            <person name="Pagani I."/>
            <person name="Mavromatis K."/>
            <person name="Ovchinikova G."/>
            <person name="Pati A."/>
            <person name="Chen A."/>
            <person name="Palaniappan K."/>
            <person name="Land M."/>
            <person name="Hauser L."/>
            <person name="Brambilla E.M."/>
            <person name="Rohde M."/>
            <person name="Spring S."/>
            <person name="Sikorski J."/>
            <person name="Goker M."/>
            <person name="Woyke T."/>
            <person name="Bristow J."/>
            <person name="Eisen J.A."/>
            <person name="Markowitz V."/>
            <person name="Hugenholtz P."/>
            <person name="Kyrpides N.C."/>
            <person name="Klenk H.P."/>
            <person name="Detter J.C."/>
        </authorList>
    </citation>
    <scope>NUCLEOTIDE SEQUENCE [LARGE SCALE GENOMIC DNA]</scope>
    <source>
        <strain evidence="14">DSM 8271 / FlGlyR</strain>
    </source>
</reference>
<feature type="transmembrane region" description="Helical" evidence="12">
    <location>
        <begin position="48"/>
        <end position="80"/>
    </location>
</feature>
<keyword evidence="13" id="KW-0969">Cilium</keyword>
<evidence type="ECO:0000256" key="10">
    <source>
        <dbReference type="ARBA" id="ARBA00023143"/>
    </source>
</evidence>
<dbReference type="GO" id="GO:0005886">
    <property type="term" value="C:plasma membrane"/>
    <property type="evidence" value="ECO:0007669"/>
    <property type="project" value="UniProtKB-SubCell"/>
</dbReference>
<evidence type="ECO:0000256" key="11">
    <source>
        <dbReference type="ARBA" id="ARBA00023225"/>
    </source>
</evidence>
<evidence type="ECO:0000256" key="5">
    <source>
        <dbReference type="ARBA" id="ARBA00022692"/>
    </source>
</evidence>
<dbReference type="EMBL" id="CP002547">
    <property type="protein sequence ID" value="ADY54969.1"/>
    <property type="molecule type" value="Genomic_DNA"/>
</dbReference>
<dbReference type="InterPro" id="IPR005838">
    <property type="entry name" value="T3SS_IM_P"/>
</dbReference>
<dbReference type="PRINTS" id="PR00951">
    <property type="entry name" value="FLGBIOSNFLIP"/>
</dbReference>
<keyword evidence="13" id="KW-0282">Flagellum</keyword>
<dbReference type="PROSITE" id="PS01060">
    <property type="entry name" value="FLIP_1"/>
    <property type="match status" value="1"/>
</dbReference>
<dbReference type="STRING" id="645991.Sgly_0606"/>
<accession>F0SZV8</accession>
<organism evidence="13 14">
    <name type="scientific">Syntrophobotulus glycolicus (strain DSM 8271 / FlGlyR)</name>
    <dbReference type="NCBI Taxonomy" id="645991"/>
    <lineage>
        <taxon>Bacteria</taxon>
        <taxon>Bacillati</taxon>
        <taxon>Bacillota</taxon>
        <taxon>Clostridia</taxon>
        <taxon>Eubacteriales</taxon>
        <taxon>Desulfitobacteriaceae</taxon>
        <taxon>Syntrophobotulus</taxon>
    </lineage>
</organism>
<evidence type="ECO:0000256" key="9">
    <source>
        <dbReference type="ARBA" id="ARBA00023136"/>
    </source>
</evidence>
<evidence type="ECO:0000256" key="8">
    <source>
        <dbReference type="ARBA" id="ARBA00022989"/>
    </source>
</evidence>
<dbReference type="GO" id="GO:0044781">
    <property type="term" value="P:bacterial-type flagellum organization"/>
    <property type="evidence" value="ECO:0007669"/>
    <property type="project" value="UniProtKB-UniRule"/>
</dbReference>
<dbReference type="InterPro" id="IPR005837">
    <property type="entry name" value="FliP"/>
</dbReference>
<comment type="subcellular location">
    <subcellularLocation>
        <location evidence="12">Cell membrane</location>
        <topology evidence="12">Multi-pass membrane protein</topology>
    </subcellularLocation>
    <subcellularLocation>
        <location evidence="12">Bacterial flagellum basal body</location>
    </subcellularLocation>
</comment>
<dbReference type="Pfam" id="PF00813">
    <property type="entry name" value="FliP"/>
    <property type="match status" value="1"/>
</dbReference>
<dbReference type="OrthoDB" id="9805111at2"/>
<keyword evidence="7 12" id="KW-0653">Protein transport</keyword>
<gene>
    <name evidence="12" type="primary">fliP</name>
    <name evidence="13" type="ordered locus">Sgly_0606</name>
</gene>
<protein>
    <recommendedName>
        <fullName evidence="2 12">Flagellar biosynthetic protein FliP</fullName>
    </recommendedName>
</protein>
<keyword evidence="9 12" id="KW-0472">Membrane</keyword>
<dbReference type="NCBIfam" id="NF009438">
    <property type="entry name" value="PRK12797.1"/>
    <property type="match status" value="1"/>
</dbReference>
<dbReference type="RefSeq" id="WP_013623840.1">
    <property type="nucleotide sequence ID" value="NC_015172.1"/>
</dbReference>
<dbReference type="eggNOG" id="COG1338">
    <property type="taxonomic scope" value="Bacteria"/>
</dbReference>
<evidence type="ECO:0000256" key="12">
    <source>
        <dbReference type="RuleBase" id="RU362069"/>
    </source>
</evidence>
<proteinExistence type="inferred from homology"/>
<evidence type="ECO:0000256" key="1">
    <source>
        <dbReference type="ARBA" id="ARBA00006257"/>
    </source>
</evidence>
<dbReference type="AlphaFoldDB" id="F0SZV8"/>
<evidence type="ECO:0000256" key="2">
    <source>
        <dbReference type="ARBA" id="ARBA00021714"/>
    </source>
</evidence>
<evidence type="ECO:0000256" key="7">
    <source>
        <dbReference type="ARBA" id="ARBA00022927"/>
    </source>
</evidence>
<keyword evidence="6 12" id="KW-1005">Bacterial flagellum biogenesis</keyword>
<evidence type="ECO:0000313" key="14">
    <source>
        <dbReference type="Proteomes" id="UP000007488"/>
    </source>
</evidence>
<feature type="transmembrane region" description="Helical" evidence="12">
    <location>
        <begin position="92"/>
        <end position="111"/>
    </location>
</feature>
<evidence type="ECO:0000313" key="13">
    <source>
        <dbReference type="EMBL" id="ADY54969.1"/>
    </source>
</evidence>
<keyword evidence="5 12" id="KW-0812">Transmembrane</keyword>
<dbReference type="HOGENOM" id="CLU_042028_0_1_9"/>
<dbReference type="PROSITE" id="PS01061">
    <property type="entry name" value="FLIP_2"/>
    <property type="match status" value="1"/>
</dbReference>
<dbReference type="NCBIfam" id="TIGR01103">
    <property type="entry name" value="fliP"/>
    <property type="match status" value="1"/>
</dbReference>
<keyword evidence="8 12" id="KW-1133">Transmembrane helix</keyword>
<evidence type="ECO:0000256" key="4">
    <source>
        <dbReference type="ARBA" id="ARBA00022475"/>
    </source>
</evidence>
<keyword evidence="13" id="KW-0966">Cell projection</keyword>
<keyword evidence="3 12" id="KW-0813">Transport</keyword>
<dbReference type="GO" id="GO:0009425">
    <property type="term" value="C:bacterial-type flagellum basal body"/>
    <property type="evidence" value="ECO:0007669"/>
    <property type="project" value="UniProtKB-SubCell"/>
</dbReference>
<feature type="transmembrane region" description="Helical" evidence="12">
    <location>
        <begin position="188"/>
        <end position="210"/>
    </location>
</feature>
<dbReference type="PRINTS" id="PR01302">
    <property type="entry name" value="TYPE3IMPPROT"/>
</dbReference>
<dbReference type="KEGG" id="sgy:Sgly_0606"/>
<dbReference type="PANTHER" id="PTHR30587:SF0">
    <property type="entry name" value="FLAGELLAR BIOSYNTHETIC PROTEIN FLIP"/>
    <property type="match status" value="1"/>
</dbReference>
<name>F0SZV8_SYNGF</name>
<dbReference type="GO" id="GO:0009306">
    <property type="term" value="P:protein secretion"/>
    <property type="evidence" value="ECO:0007669"/>
    <property type="project" value="UniProtKB-UniRule"/>
</dbReference>
<dbReference type="PANTHER" id="PTHR30587">
    <property type="entry name" value="FLAGELLAR BIOSYNTHETIC PROTEIN FLIP"/>
    <property type="match status" value="1"/>
</dbReference>
<evidence type="ECO:0000256" key="6">
    <source>
        <dbReference type="ARBA" id="ARBA00022795"/>
    </source>
</evidence>
<comment type="function">
    <text evidence="12">Plays a role in the flagellum-specific transport system.</text>
</comment>
<reference evidence="14" key="2">
    <citation type="submission" date="2011-02" db="EMBL/GenBank/DDBJ databases">
        <title>The complete genome of Syntrophobotulus glycolicus DSM 8271.</title>
        <authorList>
            <person name="Lucas S."/>
            <person name="Copeland A."/>
            <person name="Lapidus A."/>
            <person name="Bruce D."/>
            <person name="Goodwin L."/>
            <person name="Pitluck S."/>
            <person name="Kyrpides N."/>
            <person name="Mavromatis K."/>
            <person name="Pagani I."/>
            <person name="Ivanova N."/>
            <person name="Mikhailova N."/>
            <person name="Chertkov O."/>
            <person name="Held B."/>
            <person name="Detter J.C."/>
            <person name="Tapia R."/>
            <person name="Han C."/>
            <person name="Land M."/>
            <person name="Hauser L."/>
            <person name="Markowitz V."/>
            <person name="Cheng J.-F."/>
            <person name="Hugenholtz P."/>
            <person name="Woyke T."/>
            <person name="Wu D."/>
            <person name="Spring S."/>
            <person name="Schroeder M."/>
            <person name="Brambilla E."/>
            <person name="Klenk H.-P."/>
            <person name="Eisen J.A."/>
        </authorList>
    </citation>
    <scope>NUCLEOTIDE SEQUENCE [LARGE SCALE GENOMIC DNA]</scope>
    <source>
        <strain evidence="14">DSM 8271 / FlGlyR</strain>
    </source>
</reference>
<keyword evidence="4 12" id="KW-1003">Cell membrane</keyword>
<dbReference type="Proteomes" id="UP000007488">
    <property type="component" value="Chromosome"/>
</dbReference>
<keyword evidence="11 12" id="KW-1006">Bacterial flagellum protein export</keyword>
<keyword evidence="10" id="KW-0975">Bacterial flagellum</keyword>
<feature type="transmembrane region" description="Helical" evidence="12">
    <location>
        <begin position="222"/>
        <end position="241"/>
    </location>
</feature>
<comment type="similarity">
    <text evidence="1 12">Belongs to the FliP/MopC/SpaP family.</text>
</comment>
<sequence>MILRKKENILAVFFILVSLLLLLPQGVRAAGINLDLGNTPVEQTSSAIQIFLIMTVLSLVPAILVLMTSFTRIIVVLSFVRNAMGTQQLPPNQVIIGLALILTFFVMAPTFSQVNTNAIKPYIENQISREEALTRAEAPLREFMIKQTREKDLALFVGLSQIPQPKTYRDIPTYVLVPSFVISELKTAFQIGFAIFIPFMIIDMIVASTLMSMGMMMLPPMMISLPFKILLFVIVDGWYLIVQSLVASFK</sequence>